<keyword evidence="1" id="KW-1133">Transmembrane helix</keyword>
<sequence>MDLLTLAWAWALIAAQPLALVLPFMLWSRVSEAAHFHHPYGSWRPALATLAGVSLGLSMVVAMWEPGTLTFSAIFEPDGRWNLSIDQFWTLVMERLADGPHRLMEVIATDDERGNYTVVVAAVALLFALDSAIMLAAGFRGPPLLAFLLDLTMAVLACGLTIYGIHATLWLLNRLNFWVIAVAILLLQEYRYSVLHLFRRRRRSAPTGSNGQHGFTGKTKGS</sequence>
<dbReference type="AlphaFoldDB" id="A0A2S2CRC6"/>
<evidence type="ECO:0000313" key="3">
    <source>
        <dbReference type="Proteomes" id="UP000245629"/>
    </source>
</evidence>
<feature type="transmembrane region" description="Helical" evidence="1">
    <location>
        <begin position="6"/>
        <end position="26"/>
    </location>
</feature>
<gene>
    <name evidence="2" type="ORF">DEW08_12390</name>
</gene>
<keyword evidence="1" id="KW-0812">Transmembrane</keyword>
<evidence type="ECO:0000256" key="1">
    <source>
        <dbReference type="SAM" id="Phobius"/>
    </source>
</evidence>
<keyword evidence="3" id="KW-1185">Reference proteome</keyword>
<proteinExistence type="predicted"/>
<dbReference type="OrthoDB" id="7306281at2"/>
<dbReference type="EMBL" id="CP029353">
    <property type="protein sequence ID" value="AWK86920.1"/>
    <property type="molecule type" value="Genomic_DNA"/>
</dbReference>
<feature type="transmembrane region" description="Helical" evidence="1">
    <location>
        <begin position="144"/>
        <end position="165"/>
    </location>
</feature>
<keyword evidence="1" id="KW-0472">Membrane</keyword>
<feature type="transmembrane region" description="Helical" evidence="1">
    <location>
        <begin position="116"/>
        <end position="137"/>
    </location>
</feature>
<protein>
    <submittedName>
        <fullName evidence="2">Uncharacterized protein</fullName>
    </submittedName>
</protein>
<dbReference type="RefSeq" id="WP_109327525.1">
    <property type="nucleotide sequence ID" value="NZ_CP029353.1"/>
</dbReference>
<name>A0A2S2CRC6_9PROT</name>
<reference evidence="3" key="1">
    <citation type="submission" date="2018-05" db="EMBL/GenBank/DDBJ databases">
        <title>Azospirillum thermophila sp. nov., a novel isolated from hot spring.</title>
        <authorList>
            <person name="Zhao Z."/>
        </authorList>
    </citation>
    <scope>NUCLEOTIDE SEQUENCE [LARGE SCALE GENOMIC DNA]</scope>
    <source>
        <strain evidence="3">CFH 70021</strain>
    </source>
</reference>
<dbReference type="Proteomes" id="UP000245629">
    <property type="component" value="Chromosome 2"/>
</dbReference>
<feature type="transmembrane region" description="Helical" evidence="1">
    <location>
        <begin position="177"/>
        <end position="194"/>
    </location>
</feature>
<accession>A0A2S2CRC6</accession>
<feature type="transmembrane region" description="Helical" evidence="1">
    <location>
        <begin position="46"/>
        <end position="64"/>
    </location>
</feature>
<organism evidence="2 3">
    <name type="scientific">Azospirillum thermophilum</name>
    <dbReference type="NCBI Taxonomy" id="2202148"/>
    <lineage>
        <taxon>Bacteria</taxon>
        <taxon>Pseudomonadati</taxon>
        <taxon>Pseudomonadota</taxon>
        <taxon>Alphaproteobacteria</taxon>
        <taxon>Rhodospirillales</taxon>
        <taxon>Azospirillaceae</taxon>
        <taxon>Azospirillum</taxon>
    </lineage>
</organism>
<evidence type="ECO:0000313" key="2">
    <source>
        <dbReference type="EMBL" id="AWK86920.1"/>
    </source>
</evidence>
<dbReference type="KEGG" id="azz:DEW08_12390"/>